<reference evidence="2 3" key="1">
    <citation type="journal article" date="2019" name="G3 (Bethesda)">
        <title>Sequencing of a Wild Apple (Malus baccata) Genome Unravels the Differences Between Cultivated and Wild Apple Species Regarding Disease Resistance and Cold Tolerance.</title>
        <authorList>
            <person name="Chen X."/>
        </authorList>
    </citation>
    <scope>NUCLEOTIDE SEQUENCE [LARGE SCALE GENOMIC DNA]</scope>
    <source>
        <strain evidence="3">cv. Shandingzi</strain>
        <tissue evidence="2">Leaves</tissue>
    </source>
</reference>
<sequence>MINTTGSGVLKIADPAVDCIQKLIAHGYLHGEADASRDATGAKLLTKLIESMCKCHDLGDD</sequence>
<comment type="caution">
    <text evidence="2">The sequence shown here is derived from an EMBL/GenBank/DDBJ whole genome shotgun (WGS) entry which is preliminary data.</text>
</comment>
<evidence type="ECO:0000313" key="3">
    <source>
        <dbReference type="Proteomes" id="UP000315295"/>
    </source>
</evidence>
<dbReference type="AlphaFoldDB" id="A0A540NE35"/>
<dbReference type="Pfam" id="PF16213">
    <property type="entry name" value="DCB"/>
    <property type="match status" value="1"/>
</dbReference>
<name>A0A540NE35_MALBA</name>
<organism evidence="2 3">
    <name type="scientific">Malus baccata</name>
    <name type="common">Siberian crab apple</name>
    <name type="synonym">Pyrus baccata</name>
    <dbReference type="NCBI Taxonomy" id="106549"/>
    <lineage>
        <taxon>Eukaryota</taxon>
        <taxon>Viridiplantae</taxon>
        <taxon>Streptophyta</taxon>
        <taxon>Embryophyta</taxon>
        <taxon>Tracheophyta</taxon>
        <taxon>Spermatophyta</taxon>
        <taxon>Magnoliopsida</taxon>
        <taxon>eudicotyledons</taxon>
        <taxon>Gunneridae</taxon>
        <taxon>Pentapetalae</taxon>
        <taxon>rosids</taxon>
        <taxon>fabids</taxon>
        <taxon>Rosales</taxon>
        <taxon>Rosaceae</taxon>
        <taxon>Amygdaloideae</taxon>
        <taxon>Maleae</taxon>
        <taxon>Malus</taxon>
    </lineage>
</organism>
<dbReference type="EMBL" id="VIEB01000063">
    <property type="protein sequence ID" value="TQE08863.1"/>
    <property type="molecule type" value="Genomic_DNA"/>
</dbReference>
<dbReference type="InterPro" id="IPR032629">
    <property type="entry name" value="DCB_dom"/>
</dbReference>
<protein>
    <recommendedName>
        <fullName evidence="1">Mon2/Sec7/BIG1-like dimerisation and cyclophilin-binding domain-containing protein</fullName>
    </recommendedName>
</protein>
<gene>
    <name evidence="2" type="ORF">C1H46_005477</name>
</gene>
<accession>A0A540NE35</accession>
<dbReference type="STRING" id="106549.A0A540NE35"/>
<proteinExistence type="predicted"/>
<evidence type="ECO:0000259" key="1">
    <source>
        <dbReference type="Pfam" id="PF16213"/>
    </source>
</evidence>
<evidence type="ECO:0000313" key="2">
    <source>
        <dbReference type="EMBL" id="TQE08863.1"/>
    </source>
</evidence>
<feature type="domain" description="Mon2/Sec7/BIG1-like dimerisation and cyclophilin-binding" evidence="1">
    <location>
        <begin position="3"/>
        <end position="61"/>
    </location>
</feature>
<keyword evidence="3" id="KW-1185">Reference proteome</keyword>
<dbReference type="Proteomes" id="UP000315295">
    <property type="component" value="Unassembled WGS sequence"/>
</dbReference>